<dbReference type="Proteomes" id="UP000595140">
    <property type="component" value="Unassembled WGS sequence"/>
</dbReference>
<organism evidence="1 2">
    <name type="scientific">Cuscuta campestris</name>
    <dbReference type="NCBI Taxonomy" id="132261"/>
    <lineage>
        <taxon>Eukaryota</taxon>
        <taxon>Viridiplantae</taxon>
        <taxon>Streptophyta</taxon>
        <taxon>Embryophyta</taxon>
        <taxon>Tracheophyta</taxon>
        <taxon>Spermatophyta</taxon>
        <taxon>Magnoliopsida</taxon>
        <taxon>eudicotyledons</taxon>
        <taxon>Gunneridae</taxon>
        <taxon>Pentapetalae</taxon>
        <taxon>asterids</taxon>
        <taxon>lamiids</taxon>
        <taxon>Solanales</taxon>
        <taxon>Convolvulaceae</taxon>
        <taxon>Cuscuteae</taxon>
        <taxon>Cuscuta</taxon>
        <taxon>Cuscuta subgen. Grammica</taxon>
        <taxon>Cuscuta sect. Cleistogrammica</taxon>
    </lineage>
</organism>
<reference evidence="1 2" key="1">
    <citation type="submission" date="2018-04" db="EMBL/GenBank/DDBJ databases">
        <authorList>
            <person name="Vogel A."/>
        </authorList>
    </citation>
    <scope>NUCLEOTIDE SEQUENCE [LARGE SCALE GENOMIC DNA]</scope>
</reference>
<keyword evidence="2" id="KW-1185">Reference proteome</keyword>
<protein>
    <recommendedName>
        <fullName evidence="3">Rx N-terminal domain-containing protein</fullName>
    </recommendedName>
</protein>
<evidence type="ECO:0000313" key="1">
    <source>
        <dbReference type="EMBL" id="VFQ85424.1"/>
    </source>
</evidence>
<gene>
    <name evidence="1" type="ORF">CCAM_LOCUS27200</name>
</gene>
<evidence type="ECO:0000313" key="2">
    <source>
        <dbReference type="Proteomes" id="UP000595140"/>
    </source>
</evidence>
<name>A0A484MAM6_9ASTE</name>
<dbReference type="EMBL" id="OOIL02002916">
    <property type="protein sequence ID" value="VFQ85424.1"/>
    <property type="molecule type" value="Genomic_DNA"/>
</dbReference>
<accession>A0A484MAM6</accession>
<dbReference type="AlphaFoldDB" id="A0A484MAM6"/>
<evidence type="ECO:0008006" key="3">
    <source>
        <dbReference type="Google" id="ProtNLM"/>
    </source>
</evidence>
<sequence>MSIYGIRNDIDDALSAATNSLEYSVGEEEEDLEELVRELTWIKCFITTSHRTEMGVEVARVWVSAIERLVHQCLHDLHVKPTADLKKSCASLREKIQPFVVTCQCHPAP</sequence>
<dbReference type="OrthoDB" id="1311659at2759"/>
<proteinExistence type="predicted"/>